<organism evidence="3 4">
    <name type="scientific">Leptospira levettii</name>
    <dbReference type="NCBI Taxonomy" id="2023178"/>
    <lineage>
        <taxon>Bacteria</taxon>
        <taxon>Pseudomonadati</taxon>
        <taxon>Spirochaetota</taxon>
        <taxon>Spirochaetia</taxon>
        <taxon>Leptospirales</taxon>
        <taxon>Leptospiraceae</taxon>
        <taxon>Leptospira</taxon>
    </lineage>
</organism>
<dbReference type="Proteomes" id="UP001209694">
    <property type="component" value="Unassembled WGS sequence"/>
</dbReference>
<reference evidence="3" key="1">
    <citation type="submission" date="2022-06" db="EMBL/GenBank/DDBJ databases">
        <title>Leptospira isolates from biofilms formed at urban environments.</title>
        <authorList>
            <person name="Ribeiro P.S."/>
            <person name="Sousa T."/>
            <person name="Carvalho N."/>
            <person name="Aburjaile F."/>
            <person name="Neves F."/>
            <person name="Oliveira D."/>
            <person name="Blanco L."/>
            <person name="Lima J."/>
            <person name="Costa F."/>
            <person name="Brenig B."/>
            <person name="Soares S."/>
            <person name="Ramos R."/>
            <person name="Goes-Neto A."/>
            <person name="Matiuzzi M."/>
            <person name="Azevedo V."/>
            <person name="Ristow P."/>
        </authorList>
    </citation>
    <scope>NUCLEOTIDE SEQUENCE</scope>
    <source>
        <strain evidence="3">VSF7</strain>
    </source>
</reference>
<dbReference type="PANTHER" id="PTHR43477:SF1">
    <property type="entry name" value="DIHYDROANTICAPSIN 7-DEHYDROGENASE"/>
    <property type="match status" value="1"/>
</dbReference>
<dbReference type="InterPro" id="IPR051122">
    <property type="entry name" value="SDR_DHRS6-like"/>
</dbReference>
<protein>
    <submittedName>
        <fullName evidence="3">SDR family oxidoreductase</fullName>
    </submittedName>
</protein>
<sequence length="262" mass="27235">MNNAQPTASPGRVEPFVPGRFQWLRVVVTGAGSGIGLATTVRIAQEGGSVLATDVDPARLKALVRAHPELDITPIIGDVRDDLHIAAIAAACGDVLDGLVNNAGINDGFTPLDEVTDALWDQILAINLTAPFKLTRALLPALQRSPQGAIVNVSSEAGLRGSCSGTAYTVSKHALLGLTRSIAVLYDTPRCNAIAPGGVATNIDGKVRSERGAQRLMRVNEAIAPPLAQPEQLAAAIAFLLSRDSSNINGVTLPCDGGWNAL</sequence>
<evidence type="ECO:0000256" key="1">
    <source>
        <dbReference type="ARBA" id="ARBA00006484"/>
    </source>
</evidence>
<dbReference type="GO" id="GO:0016491">
    <property type="term" value="F:oxidoreductase activity"/>
    <property type="evidence" value="ECO:0007669"/>
    <property type="project" value="UniProtKB-KW"/>
</dbReference>
<dbReference type="CDD" id="cd05233">
    <property type="entry name" value="SDR_c"/>
    <property type="match status" value="1"/>
</dbReference>
<keyword evidence="2" id="KW-0560">Oxidoreductase</keyword>
<dbReference type="Pfam" id="PF13561">
    <property type="entry name" value="adh_short_C2"/>
    <property type="match status" value="1"/>
</dbReference>
<dbReference type="AlphaFoldDB" id="A0AAW5UVG8"/>
<comment type="similarity">
    <text evidence="1">Belongs to the short-chain dehydrogenases/reductases (SDR) family.</text>
</comment>
<dbReference type="InterPro" id="IPR036291">
    <property type="entry name" value="NAD(P)-bd_dom_sf"/>
</dbReference>
<dbReference type="EMBL" id="JAMQQD010000001">
    <property type="protein sequence ID" value="MCW7513530.1"/>
    <property type="molecule type" value="Genomic_DNA"/>
</dbReference>
<evidence type="ECO:0000313" key="3">
    <source>
        <dbReference type="EMBL" id="MCW7513530.1"/>
    </source>
</evidence>
<dbReference type="FunFam" id="3.40.50.720:FF:000084">
    <property type="entry name" value="Short-chain dehydrogenase reductase"/>
    <property type="match status" value="1"/>
</dbReference>
<dbReference type="PRINTS" id="PR00080">
    <property type="entry name" value="SDRFAMILY"/>
</dbReference>
<dbReference type="InterPro" id="IPR002347">
    <property type="entry name" value="SDR_fam"/>
</dbReference>
<dbReference type="Gene3D" id="3.40.50.720">
    <property type="entry name" value="NAD(P)-binding Rossmann-like Domain"/>
    <property type="match status" value="1"/>
</dbReference>
<gene>
    <name evidence="3" type="ORF">ND810_00055</name>
</gene>
<dbReference type="PROSITE" id="PS00061">
    <property type="entry name" value="ADH_SHORT"/>
    <property type="match status" value="1"/>
</dbReference>
<evidence type="ECO:0000256" key="2">
    <source>
        <dbReference type="ARBA" id="ARBA00023002"/>
    </source>
</evidence>
<name>A0AAW5UVG8_9LEPT</name>
<accession>A0AAW5UVG8</accession>
<comment type="caution">
    <text evidence="3">The sequence shown here is derived from an EMBL/GenBank/DDBJ whole genome shotgun (WGS) entry which is preliminary data.</text>
</comment>
<evidence type="ECO:0000313" key="4">
    <source>
        <dbReference type="Proteomes" id="UP001209694"/>
    </source>
</evidence>
<dbReference type="PRINTS" id="PR00081">
    <property type="entry name" value="GDHRDH"/>
</dbReference>
<proteinExistence type="inferred from homology"/>
<dbReference type="RefSeq" id="WP_162109452.1">
    <property type="nucleotide sequence ID" value="NZ_JAMQPS010000001.1"/>
</dbReference>
<dbReference type="InterPro" id="IPR020904">
    <property type="entry name" value="Sc_DH/Rdtase_CS"/>
</dbReference>
<dbReference type="PANTHER" id="PTHR43477">
    <property type="entry name" value="DIHYDROANTICAPSIN 7-DEHYDROGENASE"/>
    <property type="match status" value="1"/>
</dbReference>
<dbReference type="SUPFAM" id="SSF51735">
    <property type="entry name" value="NAD(P)-binding Rossmann-fold domains"/>
    <property type="match status" value="1"/>
</dbReference>